<feature type="active site" description="Nucleophile" evidence="5">
    <location>
        <position position="217"/>
    </location>
</feature>
<gene>
    <name evidence="8" type="ORF">H9784_09570</name>
</gene>
<feature type="domain" description="SAM-dependent MTase RsmB/NOP-type" evidence="7">
    <location>
        <begin position="5"/>
        <end position="280"/>
    </location>
</feature>
<dbReference type="PRINTS" id="PR02008">
    <property type="entry name" value="RCMTFAMILY"/>
</dbReference>
<dbReference type="InterPro" id="IPR049560">
    <property type="entry name" value="MeTrfase_RsmB-F_NOP2_cat"/>
</dbReference>
<keyword evidence="1 5" id="KW-0489">Methyltransferase</keyword>
<reference evidence="8" key="2">
    <citation type="submission" date="2021-04" db="EMBL/GenBank/DDBJ databases">
        <authorList>
            <person name="Gilroy R."/>
        </authorList>
    </citation>
    <scope>NUCLEOTIDE SEQUENCE</scope>
    <source>
        <strain evidence="8">5032</strain>
    </source>
</reference>
<dbReference type="GO" id="GO:0001510">
    <property type="term" value="P:RNA methylation"/>
    <property type="evidence" value="ECO:0007669"/>
    <property type="project" value="InterPro"/>
</dbReference>
<feature type="region of interest" description="Disordered" evidence="6">
    <location>
        <begin position="284"/>
        <end position="321"/>
    </location>
</feature>
<comment type="caution">
    <text evidence="8">The sequence shown here is derived from an EMBL/GenBank/DDBJ whole genome shotgun (WGS) entry which is preliminary data.</text>
</comment>
<evidence type="ECO:0000259" key="7">
    <source>
        <dbReference type="PROSITE" id="PS51686"/>
    </source>
</evidence>
<dbReference type="InterPro" id="IPR023267">
    <property type="entry name" value="RCMT"/>
</dbReference>
<protein>
    <submittedName>
        <fullName evidence="8">RsmB/NOP family class I SAM-dependent RNA methyltransferase</fullName>
    </submittedName>
</protein>
<evidence type="ECO:0000256" key="1">
    <source>
        <dbReference type="ARBA" id="ARBA00022603"/>
    </source>
</evidence>
<evidence type="ECO:0000256" key="5">
    <source>
        <dbReference type="PROSITE-ProRule" id="PRU01023"/>
    </source>
</evidence>
<reference evidence="8" key="1">
    <citation type="journal article" date="2021" name="PeerJ">
        <title>Extensive microbial diversity within the chicken gut microbiome revealed by metagenomics and culture.</title>
        <authorList>
            <person name="Gilroy R."/>
            <person name="Ravi A."/>
            <person name="Getino M."/>
            <person name="Pursley I."/>
            <person name="Horton D.L."/>
            <person name="Alikhan N.F."/>
            <person name="Baker D."/>
            <person name="Gharbi K."/>
            <person name="Hall N."/>
            <person name="Watson M."/>
            <person name="Adriaenssens E.M."/>
            <person name="Foster-Nyarko E."/>
            <person name="Jarju S."/>
            <person name="Secka A."/>
            <person name="Antonio M."/>
            <person name="Oren A."/>
            <person name="Chaudhuri R.R."/>
            <person name="La Ragione R."/>
            <person name="Hildebrand F."/>
            <person name="Pallen M.J."/>
        </authorList>
    </citation>
    <scope>NUCLEOTIDE SEQUENCE</scope>
    <source>
        <strain evidence="8">5032</strain>
    </source>
</reference>
<dbReference type="GO" id="GO:0008173">
    <property type="term" value="F:RNA methyltransferase activity"/>
    <property type="evidence" value="ECO:0007669"/>
    <property type="project" value="InterPro"/>
</dbReference>
<organism evidence="8 9">
    <name type="scientific">Candidatus Desulfovibrio intestinavium</name>
    <dbReference type="NCBI Taxonomy" id="2838534"/>
    <lineage>
        <taxon>Bacteria</taxon>
        <taxon>Pseudomonadati</taxon>
        <taxon>Thermodesulfobacteriota</taxon>
        <taxon>Desulfovibrionia</taxon>
        <taxon>Desulfovibrionales</taxon>
        <taxon>Desulfovibrionaceae</taxon>
        <taxon>Desulfovibrio</taxon>
    </lineage>
</organism>
<dbReference type="Proteomes" id="UP000823821">
    <property type="component" value="Unassembled WGS sequence"/>
</dbReference>
<dbReference type="Pfam" id="PF01189">
    <property type="entry name" value="Methyltr_RsmB-F"/>
    <property type="match status" value="1"/>
</dbReference>
<dbReference type="PROSITE" id="PS51686">
    <property type="entry name" value="SAM_MT_RSMB_NOP"/>
    <property type="match status" value="1"/>
</dbReference>
<dbReference type="InterPro" id="IPR029063">
    <property type="entry name" value="SAM-dependent_MTases_sf"/>
</dbReference>
<dbReference type="PANTHER" id="PTHR22807:SF30">
    <property type="entry name" value="28S RRNA (CYTOSINE(4447)-C(5))-METHYLTRANSFERASE-RELATED"/>
    <property type="match status" value="1"/>
</dbReference>
<dbReference type="PANTHER" id="PTHR22807">
    <property type="entry name" value="NOP2 YEAST -RELATED NOL1/NOP2/FMU SUN DOMAIN-CONTAINING"/>
    <property type="match status" value="1"/>
</dbReference>
<feature type="binding site" evidence="5">
    <location>
        <position position="120"/>
    </location>
    <ligand>
        <name>S-adenosyl-L-methionine</name>
        <dbReference type="ChEBI" id="CHEBI:59789"/>
    </ligand>
</feature>
<keyword evidence="3 5" id="KW-0949">S-adenosyl-L-methionine</keyword>
<dbReference type="SUPFAM" id="SSF53335">
    <property type="entry name" value="S-adenosyl-L-methionine-dependent methyltransferases"/>
    <property type="match status" value="1"/>
</dbReference>
<name>A0A9D2HPX7_9BACT</name>
<feature type="compositionally biased region" description="Basic and acidic residues" evidence="6">
    <location>
        <begin position="308"/>
        <end position="319"/>
    </location>
</feature>
<proteinExistence type="inferred from homology"/>
<evidence type="ECO:0000256" key="3">
    <source>
        <dbReference type="ARBA" id="ARBA00022691"/>
    </source>
</evidence>
<evidence type="ECO:0000313" key="8">
    <source>
        <dbReference type="EMBL" id="HJA79794.1"/>
    </source>
</evidence>
<evidence type="ECO:0000256" key="4">
    <source>
        <dbReference type="ARBA" id="ARBA00022884"/>
    </source>
</evidence>
<dbReference type="AlphaFoldDB" id="A0A9D2HPX7"/>
<keyword evidence="2 5" id="KW-0808">Transferase</keyword>
<dbReference type="GO" id="GO:0003723">
    <property type="term" value="F:RNA binding"/>
    <property type="evidence" value="ECO:0007669"/>
    <property type="project" value="UniProtKB-UniRule"/>
</dbReference>
<evidence type="ECO:0000256" key="2">
    <source>
        <dbReference type="ARBA" id="ARBA00022679"/>
    </source>
</evidence>
<comment type="caution">
    <text evidence="5">Lacks conserved residue(s) required for the propagation of feature annotation.</text>
</comment>
<feature type="binding site" evidence="5">
    <location>
        <position position="164"/>
    </location>
    <ligand>
        <name>S-adenosyl-L-methionine</name>
        <dbReference type="ChEBI" id="CHEBI:59789"/>
    </ligand>
</feature>
<comment type="similarity">
    <text evidence="5">Belongs to the class I-like SAM-binding methyltransferase superfamily. RsmB/NOP family.</text>
</comment>
<keyword evidence="4 5" id="KW-0694">RNA-binding</keyword>
<dbReference type="Gene3D" id="3.40.50.150">
    <property type="entry name" value="Vaccinia Virus protein VP39"/>
    <property type="match status" value="1"/>
</dbReference>
<dbReference type="EMBL" id="DWZD01000050">
    <property type="protein sequence ID" value="HJA79794.1"/>
    <property type="molecule type" value="Genomic_DNA"/>
</dbReference>
<accession>A0A9D2HPX7</accession>
<dbReference type="InterPro" id="IPR001678">
    <property type="entry name" value="MeTrfase_RsmB-F_NOP2_dom"/>
</dbReference>
<evidence type="ECO:0000313" key="9">
    <source>
        <dbReference type="Proteomes" id="UP000823821"/>
    </source>
</evidence>
<sequence>MNTRETLSSPLATGRSFRLLGDAEAMPHVEELLRLQGYRFEPEPFSPFCRRLLHEPRPLGASLAALFGYIYIQDRSSMLPPLALAPTPGASVLDVCASPGSKTGFLAQLVGPGGFVLGNEPSRARLATLRANMQACNLLSVGTCSHEGQALPLRPGSWDAIQLDPPCSGWGTAEKHPRVMELWQGDKVQPLVGLQRLLLRHAASLLAPGGRLVYSTCTTNVAENEEQVRFAEEDIGLERLPLSPFPGFVWEELPGGEGTLRVDGRRSGAQGFYVALLRKPLATPPHAGAASEDPPAARDVPGRRGRSGRRDEAGQELPRHALAGPCCDPDLLPPGRVMLFGDLVRFLPEDAARLLPSGFVWQGALLGRFAGGRLVPAPRLRALLPRRPEADAALVLDSPEEVTALLSGQSRQTGLAGREAALWWRELPLGRLALKQGRAVALFN</sequence>
<dbReference type="CDD" id="cd02440">
    <property type="entry name" value="AdoMet_MTases"/>
    <property type="match status" value="1"/>
</dbReference>
<evidence type="ECO:0000256" key="6">
    <source>
        <dbReference type="SAM" id="MobiDB-lite"/>
    </source>
</evidence>